<accession>A0A1L9QLE4</accession>
<comment type="caution">
    <text evidence="2">The sequence shown here is derived from an EMBL/GenBank/DDBJ whole genome shotgun (WGS) entry which is preliminary data.</text>
</comment>
<dbReference type="EMBL" id="MLAW01000053">
    <property type="protein sequence ID" value="OJJ19014.1"/>
    <property type="molecule type" value="Genomic_DNA"/>
</dbReference>
<dbReference type="Pfam" id="PF13613">
    <property type="entry name" value="HTH_Tnp_4"/>
    <property type="match status" value="1"/>
</dbReference>
<name>A0A1L9QLE4_9CYAN</name>
<dbReference type="Proteomes" id="UP000183940">
    <property type="component" value="Unassembled WGS sequence"/>
</dbReference>
<evidence type="ECO:0000313" key="3">
    <source>
        <dbReference type="Proteomes" id="UP000183940"/>
    </source>
</evidence>
<dbReference type="InterPro" id="IPR027805">
    <property type="entry name" value="Transposase_HTH_dom"/>
</dbReference>
<evidence type="ECO:0000259" key="1">
    <source>
        <dbReference type="Pfam" id="PF13613"/>
    </source>
</evidence>
<organism evidence="2 3">
    <name type="scientific">Roseofilum reptotaenium AO1-A</name>
    <dbReference type="NCBI Taxonomy" id="1925591"/>
    <lineage>
        <taxon>Bacteria</taxon>
        <taxon>Bacillati</taxon>
        <taxon>Cyanobacteriota</taxon>
        <taxon>Cyanophyceae</taxon>
        <taxon>Desertifilales</taxon>
        <taxon>Desertifilaceae</taxon>
        <taxon>Roseofilum</taxon>
    </lineage>
</organism>
<evidence type="ECO:0000313" key="2">
    <source>
        <dbReference type="EMBL" id="OJJ19014.1"/>
    </source>
</evidence>
<keyword evidence="3" id="KW-1185">Reference proteome</keyword>
<feature type="domain" description="Transposase Helix-turn-helix" evidence="1">
    <location>
        <begin position="57"/>
        <end position="108"/>
    </location>
</feature>
<sequence length="126" mass="14741">MSNIDAFLRQYPQETQRVLGINAEQLESLTQIGKQKYQEKKKEKPRLIKAGGGREAKLRLEEQIILTLFYLHNFPTFQILGIQFGVSESTAHKIFHEWIEILEELLPPSLMEQLKKKEKKSGLKKY</sequence>
<gene>
    <name evidence="2" type="ORF">BI308_21895</name>
</gene>
<protein>
    <recommendedName>
        <fullName evidence="1">Transposase Helix-turn-helix domain-containing protein</fullName>
    </recommendedName>
</protein>
<dbReference type="AlphaFoldDB" id="A0A1L9QLE4"/>
<reference evidence="2" key="1">
    <citation type="submission" date="2016-10" db="EMBL/GenBank/DDBJ databases">
        <title>CRISPR-Cas defence system in Roseofilum reptotaenium: evidence of a bacteriophage-cyanobacterium arms race in the coral black band disease.</title>
        <authorList>
            <person name="Buerger P."/>
            <person name="Wood-Charlson E.M."/>
            <person name="Weynberg K.D."/>
            <person name="Willis B."/>
            <person name="Van Oppen M.J."/>
        </authorList>
    </citation>
    <scope>NUCLEOTIDE SEQUENCE [LARGE SCALE GENOMIC DNA]</scope>
    <source>
        <strain evidence="2">AO1-A</strain>
    </source>
</reference>
<proteinExistence type="predicted"/>
<dbReference type="STRING" id="1925591.BI308_21895"/>